<dbReference type="GO" id="GO:0017168">
    <property type="term" value="F:5-oxoprolinase (ATP-hydrolyzing) activity"/>
    <property type="evidence" value="ECO:0007669"/>
    <property type="project" value="TreeGrafter"/>
</dbReference>
<reference evidence="2 3" key="1">
    <citation type="submission" date="2018-11" db="EMBL/GenBank/DDBJ databases">
        <title>Pseudaminobacter arsenicus sp. nov., an arsenic-resistant bacterium isolated from arsenic-rich aquifers.</title>
        <authorList>
            <person name="Mu Y."/>
        </authorList>
    </citation>
    <scope>NUCLEOTIDE SEQUENCE [LARGE SCALE GENOMIC DNA]</scope>
    <source>
        <strain evidence="2 3">CB3</strain>
    </source>
</reference>
<dbReference type="OrthoDB" id="9761586at2"/>
<evidence type="ECO:0000313" key="2">
    <source>
        <dbReference type="EMBL" id="RUM96614.1"/>
    </source>
</evidence>
<keyword evidence="3" id="KW-1185">Reference proteome</keyword>
<dbReference type="GO" id="GO:0006749">
    <property type="term" value="P:glutathione metabolic process"/>
    <property type="evidence" value="ECO:0007669"/>
    <property type="project" value="TreeGrafter"/>
</dbReference>
<proteinExistence type="predicted"/>
<dbReference type="GO" id="GO:0005829">
    <property type="term" value="C:cytosol"/>
    <property type="evidence" value="ECO:0007669"/>
    <property type="project" value="TreeGrafter"/>
</dbReference>
<dbReference type="PANTHER" id="PTHR11365">
    <property type="entry name" value="5-OXOPROLINASE RELATED"/>
    <property type="match status" value="1"/>
</dbReference>
<dbReference type="InterPro" id="IPR045079">
    <property type="entry name" value="Oxoprolinase-like"/>
</dbReference>
<dbReference type="RefSeq" id="WP_128627668.1">
    <property type="nucleotide sequence ID" value="NZ_RKST01000017.1"/>
</dbReference>
<protein>
    <submittedName>
        <fullName evidence="2">Hydantoinase B/oxoprolinase family protein</fullName>
    </submittedName>
</protein>
<sequence>MLDPITLTVLHHRLQQITEEMDVILDRAAFSPIISEGQDRASGIFDPVDGKLIAQGATGMPIHIGAMQYAAATIARRPGGHAPGDIYIINDPYKGGTHLMDVKLIMPVFVEGKLCCFLGSSGHWPDIGGAVPGGFVTRAVEVQQEGIRIGGQRICRGGEIEQDLLDLILDNVRVPEQRVGDLKAQIASLRAGEAQIERLLSEYLLEVVEEAIAALRRTSANLMIERIATLKPGCYSFEDALDNDGVEDNPLWIRLDLTVEPDRLVFDFSRSSPPCRGPMNSVISTTASAVFVALKHIYPEIPMNGGCFDPVEVIAPETTFLNVGYPKPVSGCAAEVSQRVVDVVFGAMAQAAPGELTGAPFGSAINVTIGGFDPGQKKHYVFYFYSGGGAGGYQGGDGLSNACSTVGLAKTPPLEVVEQQTPILFERYALREGSAGSGQFRGGLGVEYKLRLMRGEARLSVLGDRAKFQPYGIEGGLPAAGTRIDMEISGDGYTPPMLAKDEGIVISSGDTFTCRTPGGGGFGEPARRDPQRIVRDLANGFVASDGQKISESKELI</sequence>
<comment type="caution">
    <text evidence="2">The sequence shown here is derived from an EMBL/GenBank/DDBJ whole genome shotgun (WGS) entry which is preliminary data.</text>
</comment>
<gene>
    <name evidence="2" type="ORF">EET67_16630</name>
</gene>
<organism evidence="2 3">
    <name type="scientific">Borborobacter arsenicus</name>
    <dbReference type="NCBI Taxonomy" id="1851146"/>
    <lineage>
        <taxon>Bacteria</taxon>
        <taxon>Pseudomonadati</taxon>
        <taxon>Pseudomonadota</taxon>
        <taxon>Alphaproteobacteria</taxon>
        <taxon>Hyphomicrobiales</taxon>
        <taxon>Phyllobacteriaceae</taxon>
        <taxon>Borborobacter</taxon>
    </lineage>
</organism>
<name>A0A432V335_9HYPH</name>
<dbReference type="Proteomes" id="UP000281647">
    <property type="component" value="Unassembled WGS sequence"/>
</dbReference>
<accession>A0A432V335</accession>
<dbReference type="AlphaFoldDB" id="A0A432V335"/>
<dbReference type="PANTHER" id="PTHR11365:SF23">
    <property type="entry name" value="HYPOTHETICAL 5-OXOPROLINASE (EUROFUNG)-RELATED"/>
    <property type="match status" value="1"/>
</dbReference>
<evidence type="ECO:0000259" key="1">
    <source>
        <dbReference type="Pfam" id="PF02538"/>
    </source>
</evidence>
<feature type="domain" description="Hydantoinase B/oxoprolinase" evidence="1">
    <location>
        <begin position="3"/>
        <end position="525"/>
    </location>
</feature>
<dbReference type="Pfam" id="PF02538">
    <property type="entry name" value="Hydantoinase_B"/>
    <property type="match status" value="1"/>
</dbReference>
<dbReference type="EMBL" id="RKST01000017">
    <property type="protein sequence ID" value="RUM96614.1"/>
    <property type="molecule type" value="Genomic_DNA"/>
</dbReference>
<evidence type="ECO:0000313" key="3">
    <source>
        <dbReference type="Proteomes" id="UP000281647"/>
    </source>
</evidence>
<dbReference type="InterPro" id="IPR003692">
    <property type="entry name" value="Hydantoinase_B"/>
</dbReference>